<reference evidence="1 2" key="2">
    <citation type="submission" date="2007-09" db="EMBL/GenBank/DDBJ databases">
        <authorList>
            <person name="Fulton L."/>
            <person name="Clifton S."/>
            <person name="Fulton B."/>
            <person name="Xu J."/>
            <person name="Minx P."/>
            <person name="Pepin K.H."/>
            <person name="Johnson M."/>
            <person name="Thiruvilangam P."/>
            <person name="Bhonagiri V."/>
            <person name="Nash W.E."/>
            <person name="Mardis E.R."/>
            <person name="Wilson R.K."/>
        </authorList>
    </citation>
    <scope>NUCLEOTIDE SEQUENCE [LARGE SCALE GENOMIC DNA]</scope>
    <source>
        <strain evidence="1 2">M21/2</strain>
    </source>
</reference>
<organism evidence="1 2">
    <name type="scientific">Faecalibacterium prausnitzii M21/2</name>
    <dbReference type="NCBI Taxonomy" id="411485"/>
    <lineage>
        <taxon>Bacteria</taxon>
        <taxon>Bacillati</taxon>
        <taxon>Bacillota</taxon>
        <taxon>Clostridia</taxon>
        <taxon>Eubacteriales</taxon>
        <taxon>Oscillospiraceae</taxon>
        <taxon>Faecalibacterium</taxon>
    </lineage>
</organism>
<evidence type="ECO:0000313" key="2">
    <source>
        <dbReference type="Proteomes" id="UP000005945"/>
    </source>
</evidence>
<dbReference type="Pfam" id="PF19537">
    <property type="entry name" value="DUF6061"/>
    <property type="match status" value="1"/>
</dbReference>
<protein>
    <submittedName>
        <fullName evidence="1">Uncharacterized protein</fullName>
    </submittedName>
</protein>
<dbReference type="Proteomes" id="UP000005945">
    <property type="component" value="Unassembled WGS sequence"/>
</dbReference>
<dbReference type="HOGENOM" id="CLU_164644_0_0_9"/>
<comment type="caution">
    <text evidence="1">The sequence shown here is derived from an EMBL/GenBank/DDBJ whole genome shotgun (WGS) entry which is preliminary data.</text>
</comment>
<name>A8SCB7_9FIRM</name>
<sequence>MRLGDSRERKKRPHLVKKLNHKSIKEGIQMKQNRIFDQNSSQKARSWHYNMDTNRAEAQFADGSAIAIDCLAIEDEYGNTPAQRAELDWLLYNKPLECVQLVLSGEIEHYLSLGCDHGKLKD</sequence>
<dbReference type="EMBL" id="ABED02000027">
    <property type="protein sequence ID" value="EDP21198.1"/>
    <property type="molecule type" value="Genomic_DNA"/>
</dbReference>
<dbReference type="InterPro" id="IPR045705">
    <property type="entry name" value="DUF6061"/>
</dbReference>
<accession>A8SCB7</accession>
<proteinExistence type="predicted"/>
<evidence type="ECO:0000313" key="1">
    <source>
        <dbReference type="EMBL" id="EDP21198.1"/>
    </source>
</evidence>
<reference evidence="1 2" key="1">
    <citation type="submission" date="2007-09" db="EMBL/GenBank/DDBJ databases">
        <title>Draft genome sequence of Faecalibacterium prausnitzii M21/2.</title>
        <authorList>
            <person name="Sudarsanam P."/>
            <person name="Ley R."/>
            <person name="Guruge J."/>
            <person name="Turnbaugh P.J."/>
            <person name="Mahowald M."/>
            <person name="Liep D."/>
            <person name="Gordon J."/>
        </authorList>
    </citation>
    <scope>NUCLEOTIDE SEQUENCE [LARGE SCALE GENOMIC DNA]</scope>
    <source>
        <strain evidence="1 2">M21/2</strain>
    </source>
</reference>
<dbReference type="AlphaFoldDB" id="A8SCB7"/>
<gene>
    <name evidence="1" type="ORF">FAEPRAM212_01922</name>
</gene>